<dbReference type="OrthoDB" id="9058532at2"/>
<dbReference type="InterPro" id="IPR044855">
    <property type="entry name" value="CoA-Trfase_III_dom3_sf"/>
</dbReference>
<reference evidence="1 2" key="1">
    <citation type="submission" date="2016-11" db="EMBL/GenBank/DDBJ databases">
        <authorList>
            <person name="Jaros S."/>
            <person name="Januszkiewicz K."/>
            <person name="Wedrychowicz H."/>
        </authorList>
    </citation>
    <scope>NUCLEOTIDE SEQUENCE [LARGE SCALE GENOMIC DNA]</scope>
    <source>
        <strain evidence="1 2">GAS95</strain>
    </source>
</reference>
<gene>
    <name evidence="1" type="ORF">SAMN05444165_5667</name>
</gene>
<evidence type="ECO:0000313" key="1">
    <source>
        <dbReference type="EMBL" id="SIO62869.1"/>
    </source>
</evidence>
<keyword evidence="2" id="KW-1185">Reference proteome</keyword>
<dbReference type="InterPro" id="IPR023606">
    <property type="entry name" value="CoA-Trfase_III_dom_1_sf"/>
</dbReference>
<dbReference type="PANTHER" id="PTHR48228:SF4">
    <property type="entry name" value="BLR3030 PROTEIN"/>
    <property type="match status" value="1"/>
</dbReference>
<dbReference type="RefSeq" id="WP_074300599.1">
    <property type="nucleotide sequence ID" value="NZ_FSRU01000002.1"/>
</dbReference>
<dbReference type="AlphaFoldDB" id="A0A1N6L252"/>
<dbReference type="EMBL" id="FSRU01000002">
    <property type="protein sequence ID" value="SIO62869.1"/>
    <property type="molecule type" value="Genomic_DNA"/>
</dbReference>
<proteinExistence type="predicted"/>
<dbReference type="SUPFAM" id="SSF89796">
    <property type="entry name" value="CoA-transferase family III (CaiB/BaiF)"/>
    <property type="match status" value="2"/>
</dbReference>
<name>A0A1N6L252_9BURK</name>
<dbReference type="Pfam" id="PF02515">
    <property type="entry name" value="CoA_transf_3"/>
    <property type="match status" value="2"/>
</dbReference>
<keyword evidence="1" id="KW-0808">Transferase</keyword>
<organism evidence="1 2">
    <name type="scientific">Paraburkholderia phenazinium</name>
    <dbReference type="NCBI Taxonomy" id="60549"/>
    <lineage>
        <taxon>Bacteria</taxon>
        <taxon>Pseudomonadati</taxon>
        <taxon>Pseudomonadota</taxon>
        <taxon>Betaproteobacteria</taxon>
        <taxon>Burkholderiales</taxon>
        <taxon>Burkholderiaceae</taxon>
        <taxon>Paraburkholderia</taxon>
    </lineage>
</organism>
<dbReference type="GO" id="GO:0016740">
    <property type="term" value="F:transferase activity"/>
    <property type="evidence" value="ECO:0007669"/>
    <property type="project" value="UniProtKB-KW"/>
</dbReference>
<dbReference type="InterPro" id="IPR003673">
    <property type="entry name" value="CoA-Trfase_fam_III"/>
</dbReference>
<dbReference type="Gene3D" id="3.30.1540.10">
    <property type="entry name" value="formyl-coa transferase, domain 3"/>
    <property type="match status" value="1"/>
</dbReference>
<evidence type="ECO:0000313" key="2">
    <source>
        <dbReference type="Proteomes" id="UP000185151"/>
    </source>
</evidence>
<dbReference type="Proteomes" id="UP000185151">
    <property type="component" value="Unassembled WGS sequence"/>
</dbReference>
<protein>
    <submittedName>
        <fullName evidence="1">CoA-transferase family III</fullName>
    </submittedName>
</protein>
<dbReference type="PANTHER" id="PTHR48228">
    <property type="entry name" value="SUCCINYL-COA--D-CITRAMALATE COA-TRANSFERASE"/>
    <property type="match status" value="1"/>
</dbReference>
<accession>A0A1N6L252</accession>
<dbReference type="InterPro" id="IPR050509">
    <property type="entry name" value="CoA-transferase_III"/>
</dbReference>
<sequence length="466" mass="49730">MTPHLALDHLWTAAGCDTAALDTVSLTGEDPGLPSIYRVGTLASATIAATGLAAAECFRLRTGCRQRVEVDMRRALAAFRSERYLRVNGGPPPALRDPVMGFYATRDGRWIQLHTNFPHHLAGILKVLGCSNDRTAVAEAIRGWDGTALDQTLADAGLCAALIRSPREWAAHEQAQAIANLPLFEIMRIGDAPPESAGRGGVDRPLAGARVLDLSRIIAGPVAGRALAQHGAQVLMINGPHLPNIEPLVIDNGRGKRSATLDLRDAAGREQLRGLAADADVFLQAYRPGTLAARGFAPEALAQVRPGIVCVSISAYGHTGPWAQRRGFDSLVQSASGIAWTESRAAHSDEPKHLPCQALDHATGYLAAFGAMVALARRATEGGSWHVRVSLAQTGRWLQSMGQIEDGWRSPEVTSEDVQDCTETVDSPFGTIRGTLPAERLTETPAFYGRPPVPIGTDAAVWAEQE</sequence>
<dbReference type="Gene3D" id="3.40.50.10540">
    <property type="entry name" value="Crotonobetainyl-coa:carnitine coa-transferase, domain 1"/>
    <property type="match status" value="2"/>
</dbReference>